<reference evidence="1 2" key="1">
    <citation type="submission" date="2020-08" db="EMBL/GenBank/DDBJ databases">
        <title>Sequencing the genomes of 1000 actinobacteria strains.</title>
        <authorList>
            <person name="Klenk H.-P."/>
        </authorList>
    </citation>
    <scope>NUCLEOTIDE SEQUENCE [LARGE SCALE GENOMIC DNA]</scope>
    <source>
        <strain evidence="1 2">DSM 45584</strain>
    </source>
</reference>
<name>A0A840QEB6_9PSEU</name>
<evidence type="ECO:0000313" key="2">
    <source>
        <dbReference type="Proteomes" id="UP000584374"/>
    </source>
</evidence>
<dbReference type="Proteomes" id="UP000584374">
    <property type="component" value="Unassembled WGS sequence"/>
</dbReference>
<evidence type="ECO:0000313" key="1">
    <source>
        <dbReference type="EMBL" id="MBB5159144.1"/>
    </source>
</evidence>
<comment type="caution">
    <text evidence="1">The sequence shown here is derived from an EMBL/GenBank/DDBJ whole genome shotgun (WGS) entry which is preliminary data.</text>
</comment>
<dbReference type="AlphaFoldDB" id="A0A840QEB6"/>
<sequence length="90" mass="10069">MTDGFRVDLTALTQASEGVNTTIESMRTMRVSDIDCPSDAFGHERLADTVADFCSRWDQGVVNLTEDGREIVSRLTHCVQVYRQTDGTRL</sequence>
<gene>
    <name evidence="1" type="ORF">BJ970_006743</name>
</gene>
<dbReference type="EMBL" id="JACHIW010000002">
    <property type="protein sequence ID" value="MBB5159144.1"/>
    <property type="molecule type" value="Genomic_DNA"/>
</dbReference>
<protein>
    <submittedName>
        <fullName evidence="1">Uncharacterized protein</fullName>
    </submittedName>
</protein>
<keyword evidence="2" id="KW-1185">Reference proteome</keyword>
<accession>A0A840QEB6</accession>
<proteinExistence type="predicted"/>
<organism evidence="1 2">
    <name type="scientific">Saccharopolyspora phatthalungensis</name>
    <dbReference type="NCBI Taxonomy" id="664693"/>
    <lineage>
        <taxon>Bacteria</taxon>
        <taxon>Bacillati</taxon>
        <taxon>Actinomycetota</taxon>
        <taxon>Actinomycetes</taxon>
        <taxon>Pseudonocardiales</taxon>
        <taxon>Pseudonocardiaceae</taxon>
        <taxon>Saccharopolyspora</taxon>
    </lineage>
</organism>